<dbReference type="InterPro" id="IPR019614">
    <property type="entry name" value="SAM-dep_methyl-trfase"/>
</dbReference>
<accession>A0A7D3XUI4</accession>
<evidence type="ECO:0000256" key="1">
    <source>
        <dbReference type="ARBA" id="ARBA00022603"/>
    </source>
</evidence>
<evidence type="ECO:0000313" key="5">
    <source>
        <dbReference type="EMBL" id="QKG79088.1"/>
    </source>
</evidence>
<feature type="domain" description="S-adenosylmethionine-dependent methyltransferase" evidence="4">
    <location>
        <begin position="91"/>
        <end position="214"/>
    </location>
</feature>
<dbReference type="RefSeq" id="WP_173072606.1">
    <property type="nucleotide sequence ID" value="NZ_CP041345.1"/>
</dbReference>
<dbReference type="PANTHER" id="PTHR43042">
    <property type="entry name" value="SAM-DEPENDENT METHYLTRANSFERASE"/>
    <property type="match status" value="1"/>
</dbReference>
<dbReference type="InterPro" id="IPR013780">
    <property type="entry name" value="Glyco_hydro_b"/>
</dbReference>
<dbReference type="EMBL" id="CP041345">
    <property type="protein sequence ID" value="QKG79088.1"/>
    <property type="molecule type" value="Genomic_DNA"/>
</dbReference>
<protein>
    <submittedName>
        <fullName evidence="5">Oxidoreductase</fullName>
    </submittedName>
</protein>
<dbReference type="Proteomes" id="UP000500961">
    <property type="component" value="Chromosome"/>
</dbReference>
<dbReference type="KEGG" id="ttz:FHG85_02010"/>
<dbReference type="Gene3D" id="3.40.50.150">
    <property type="entry name" value="Vaccinia Virus protein VP39"/>
    <property type="match status" value="1"/>
</dbReference>
<dbReference type="GO" id="GO:0008168">
    <property type="term" value="F:methyltransferase activity"/>
    <property type="evidence" value="ECO:0007669"/>
    <property type="project" value="UniProtKB-KW"/>
</dbReference>
<keyword evidence="1" id="KW-0489">Methyltransferase</keyword>
<reference evidence="5 6" key="1">
    <citation type="submission" date="2019-07" db="EMBL/GenBank/DDBJ databases">
        <title>Thalassofilum flectens gen. nov., sp. nov., a novel moderate thermophilic anaerobe from a shallow sea hot spring in Kunashir Island (Russia), representing a new family in the order Bacteroidales, and proposal of Thalassofilacea fam. nov.</title>
        <authorList>
            <person name="Kochetkova T.V."/>
            <person name="Podosokorskaya O.A."/>
            <person name="Novikov A."/>
            <person name="Elcheninov A.G."/>
            <person name="Toshchakov S.V."/>
            <person name="Kublanov I.V."/>
        </authorList>
    </citation>
    <scope>NUCLEOTIDE SEQUENCE [LARGE SCALE GENOMIC DNA]</scope>
    <source>
        <strain evidence="5 6">38-H</strain>
    </source>
</reference>
<dbReference type="GO" id="GO:0032259">
    <property type="term" value="P:methylation"/>
    <property type="evidence" value="ECO:0007669"/>
    <property type="project" value="UniProtKB-KW"/>
</dbReference>
<dbReference type="AlphaFoldDB" id="A0A7D3XUI4"/>
<sequence length="296" mass="34235">MILLETPQNWTDYELIDSGEGEKLERFGNQILARPEPQALWHKGLSQQEWERLAHAYFIKKKGNRDSDNEWGEWKKKRSCQEQWIIGYQYKQMHLKFRLGLTSFKHVGIFPEQAANWNYIYDTIMQLKINSPSVLNLFAYTGGASLAARAAGAAVTHVDSVKQTVNWSRENMELSNLNNIRWIVDDAVKFVAREVRRKRIYNGIILDPPAYGRGPNGEKWILENNLIELLENCNKILDKKNSFIILNLYSMGYSPIVAENLIVSIFSPKKYEMGELYVSDKSSRKLPLGVFIRSSQ</sequence>
<evidence type="ECO:0000256" key="3">
    <source>
        <dbReference type="ARBA" id="ARBA00022691"/>
    </source>
</evidence>
<name>A0A7D3XUI4_9BACT</name>
<keyword evidence="6" id="KW-1185">Reference proteome</keyword>
<keyword evidence="3" id="KW-0949">S-adenosyl-L-methionine</keyword>
<evidence type="ECO:0000313" key="6">
    <source>
        <dbReference type="Proteomes" id="UP000500961"/>
    </source>
</evidence>
<proteinExistence type="predicted"/>
<gene>
    <name evidence="5" type="ORF">FHG85_02010</name>
</gene>
<dbReference type="SUPFAM" id="SSF53335">
    <property type="entry name" value="S-adenosyl-L-methionine-dependent methyltransferases"/>
    <property type="match status" value="1"/>
</dbReference>
<dbReference type="Pfam" id="PF10672">
    <property type="entry name" value="Methyltrans_SAM"/>
    <property type="match status" value="1"/>
</dbReference>
<dbReference type="Gene3D" id="2.60.40.1180">
    <property type="entry name" value="Golgi alpha-mannosidase II"/>
    <property type="match status" value="1"/>
</dbReference>
<organism evidence="5 6">
    <name type="scientific">Tenuifilum thalassicum</name>
    <dbReference type="NCBI Taxonomy" id="2590900"/>
    <lineage>
        <taxon>Bacteria</taxon>
        <taxon>Pseudomonadati</taxon>
        <taxon>Bacteroidota</taxon>
        <taxon>Bacteroidia</taxon>
        <taxon>Bacteroidales</taxon>
        <taxon>Tenuifilaceae</taxon>
        <taxon>Tenuifilum</taxon>
    </lineage>
</organism>
<dbReference type="InterPro" id="IPR029063">
    <property type="entry name" value="SAM-dependent_MTases_sf"/>
</dbReference>
<dbReference type="PANTHER" id="PTHR43042:SF2">
    <property type="entry name" value="SAM-DEPENDENT METHYLTRANSFERASE"/>
    <property type="match status" value="1"/>
</dbReference>
<evidence type="ECO:0000256" key="2">
    <source>
        <dbReference type="ARBA" id="ARBA00022679"/>
    </source>
</evidence>
<evidence type="ECO:0000259" key="4">
    <source>
        <dbReference type="Pfam" id="PF10672"/>
    </source>
</evidence>
<keyword evidence="2" id="KW-0808">Transferase</keyword>